<evidence type="ECO:0000313" key="1">
    <source>
        <dbReference type="EMBL" id="KAK2644965.1"/>
    </source>
</evidence>
<organism evidence="1 2">
    <name type="scientific">Dipteronia dyeriana</name>
    <dbReference type="NCBI Taxonomy" id="168575"/>
    <lineage>
        <taxon>Eukaryota</taxon>
        <taxon>Viridiplantae</taxon>
        <taxon>Streptophyta</taxon>
        <taxon>Embryophyta</taxon>
        <taxon>Tracheophyta</taxon>
        <taxon>Spermatophyta</taxon>
        <taxon>Magnoliopsida</taxon>
        <taxon>eudicotyledons</taxon>
        <taxon>Gunneridae</taxon>
        <taxon>Pentapetalae</taxon>
        <taxon>rosids</taxon>
        <taxon>malvids</taxon>
        <taxon>Sapindales</taxon>
        <taxon>Sapindaceae</taxon>
        <taxon>Hippocastanoideae</taxon>
        <taxon>Acereae</taxon>
        <taxon>Dipteronia</taxon>
    </lineage>
</organism>
<evidence type="ECO:0000313" key="2">
    <source>
        <dbReference type="Proteomes" id="UP001280121"/>
    </source>
</evidence>
<name>A0AAD9U0A0_9ROSI</name>
<accession>A0AAD9U0A0</accession>
<reference evidence="1" key="1">
    <citation type="journal article" date="2023" name="Plant J.">
        <title>Genome sequences and population genomics provide insights into the demographic history, inbreeding, and mutation load of two 'living fossil' tree species of Dipteronia.</title>
        <authorList>
            <person name="Feng Y."/>
            <person name="Comes H.P."/>
            <person name="Chen J."/>
            <person name="Zhu S."/>
            <person name="Lu R."/>
            <person name="Zhang X."/>
            <person name="Li P."/>
            <person name="Qiu J."/>
            <person name="Olsen K.M."/>
            <person name="Qiu Y."/>
        </authorList>
    </citation>
    <scope>NUCLEOTIDE SEQUENCE</scope>
    <source>
        <strain evidence="1">KIB01</strain>
    </source>
</reference>
<comment type="caution">
    <text evidence="1">The sequence shown here is derived from an EMBL/GenBank/DDBJ whole genome shotgun (WGS) entry which is preliminary data.</text>
</comment>
<protein>
    <submittedName>
        <fullName evidence="1">Uncharacterized protein</fullName>
    </submittedName>
</protein>
<proteinExistence type="predicted"/>
<sequence length="88" mass="9994">MATSTRIQAVTPDLTTLDVKDIYPSAHHELGTAQILPQVKGSKIVKRCKGWKEKWSSALLLKVSFMGVNCDHVRCNYCNRTDFYDICF</sequence>
<gene>
    <name evidence="1" type="ORF">Ddye_020160</name>
</gene>
<keyword evidence="2" id="KW-1185">Reference proteome</keyword>
<dbReference type="EMBL" id="JANJYI010000006">
    <property type="protein sequence ID" value="KAK2644965.1"/>
    <property type="molecule type" value="Genomic_DNA"/>
</dbReference>
<dbReference type="AlphaFoldDB" id="A0AAD9U0A0"/>
<dbReference type="Proteomes" id="UP001280121">
    <property type="component" value="Unassembled WGS sequence"/>
</dbReference>